<dbReference type="GO" id="GO:0046872">
    <property type="term" value="F:metal ion binding"/>
    <property type="evidence" value="ECO:0007669"/>
    <property type="project" value="UniProtKB-KW"/>
</dbReference>
<dbReference type="Proteomes" id="UP000229615">
    <property type="component" value="Unassembled WGS sequence"/>
</dbReference>
<evidence type="ECO:0000313" key="4">
    <source>
        <dbReference type="Proteomes" id="UP000229615"/>
    </source>
</evidence>
<organism evidence="3 4">
    <name type="scientific">Candidatus Harrisonbacteria bacterium CG10_big_fil_rev_8_21_14_0_10_44_23</name>
    <dbReference type="NCBI Taxonomy" id="1974585"/>
    <lineage>
        <taxon>Bacteria</taxon>
        <taxon>Candidatus Harrisoniibacteriota</taxon>
    </lineage>
</organism>
<dbReference type="EMBL" id="PFBB01000017">
    <property type="protein sequence ID" value="PIR88554.1"/>
    <property type="molecule type" value="Genomic_DNA"/>
</dbReference>
<dbReference type="Gene3D" id="3.20.20.70">
    <property type="entry name" value="Aldolase class I"/>
    <property type="match status" value="1"/>
</dbReference>
<dbReference type="GO" id="GO:0016857">
    <property type="term" value="F:racemase and epimerase activity, acting on carbohydrates and derivatives"/>
    <property type="evidence" value="ECO:0007669"/>
    <property type="project" value="InterPro"/>
</dbReference>
<dbReference type="InterPro" id="IPR011060">
    <property type="entry name" value="RibuloseP-bd_barrel"/>
</dbReference>
<dbReference type="InterPro" id="IPR000056">
    <property type="entry name" value="Ribul_P_3_epim-like"/>
</dbReference>
<keyword evidence="1" id="KW-0479">Metal-binding</keyword>
<dbReference type="PANTHER" id="PTHR11749">
    <property type="entry name" value="RIBULOSE-5-PHOSPHATE-3-EPIMERASE"/>
    <property type="match status" value="1"/>
</dbReference>
<dbReference type="AlphaFoldDB" id="A0A2H0UQ82"/>
<dbReference type="Pfam" id="PF00834">
    <property type="entry name" value="Ribul_P_3_epim"/>
    <property type="match status" value="1"/>
</dbReference>
<name>A0A2H0UQ82_9BACT</name>
<comment type="caution">
    <text evidence="3">The sequence shown here is derived from an EMBL/GenBank/DDBJ whole genome shotgun (WGS) entry which is preliminary data.</text>
</comment>
<gene>
    <name evidence="3" type="ORF">COU09_01745</name>
</gene>
<reference evidence="4" key="1">
    <citation type="submission" date="2017-09" db="EMBL/GenBank/DDBJ databases">
        <title>Depth-based differentiation of microbial function through sediment-hosted aquifers and enrichment of novel symbionts in the deep terrestrial subsurface.</title>
        <authorList>
            <person name="Probst A.J."/>
            <person name="Ladd B."/>
            <person name="Jarett J.K."/>
            <person name="Geller-Mcgrath D.E."/>
            <person name="Sieber C.M.K."/>
            <person name="Emerson J.B."/>
            <person name="Anantharaman K."/>
            <person name="Thomas B.C."/>
            <person name="Malmstrom R."/>
            <person name="Stieglmeier M."/>
            <person name="Klingl A."/>
            <person name="Woyke T."/>
            <person name="Ryan C.M."/>
            <person name="Banfield J.F."/>
        </authorList>
    </citation>
    <scope>NUCLEOTIDE SEQUENCE [LARGE SCALE GENOMIC DNA]</scope>
</reference>
<evidence type="ECO:0000256" key="1">
    <source>
        <dbReference type="ARBA" id="ARBA00022723"/>
    </source>
</evidence>
<protein>
    <recommendedName>
        <fullName evidence="5">Ribulose-phosphate 3-epimerase</fullName>
    </recommendedName>
</protein>
<evidence type="ECO:0000256" key="2">
    <source>
        <dbReference type="ARBA" id="ARBA00023235"/>
    </source>
</evidence>
<dbReference type="SUPFAM" id="SSF51366">
    <property type="entry name" value="Ribulose-phoshate binding barrel"/>
    <property type="match status" value="1"/>
</dbReference>
<evidence type="ECO:0008006" key="5">
    <source>
        <dbReference type="Google" id="ProtNLM"/>
    </source>
</evidence>
<accession>A0A2H0UQ82</accession>
<proteinExistence type="predicted"/>
<dbReference type="InterPro" id="IPR013785">
    <property type="entry name" value="Aldolase_TIM"/>
</dbReference>
<dbReference type="GO" id="GO:0005975">
    <property type="term" value="P:carbohydrate metabolic process"/>
    <property type="evidence" value="ECO:0007669"/>
    <property type="project" value="InterPro"/>
</dbReference>
<sequence>MVIIPAINCKTFDELKERLSLLREFPEKPEWIQIDVADGIFTNGHITWRDFSDLETLDIGFNLEVHIMEVEPEETVDRFLELRAKRIILHLESRFDLEGTFNRVKESGAELMLAIKPESDLDDLSAAIDQGVCDGVQILAVDPGLSGQSFNEEAINKIISIKEQYPDLLVEVDGGINLEKAGLCKSAGADQLVVGSAIFEAEDLFEAYKALTEV</sequence>
<evidence type="ECO:0000313" key="3">
    <source>
        <dbReference type="EMBL" id="PIR88554.1"/>
    </source>
</evidence>
<keyword evidence="2" id="KW-0413">Isomerase</keyword>